<sequence length="228" mass="26231">MVDSRELKNTPVEIVDEDELSLEDERDKLKLEREVERAFYRAGCALKELRDRRLYRSTHKTFKEYCQDRFGFTRRRSDYLIGAAEVVDNLSGEPKPKREPLVLILPTSERQCRPLTKLEPEQQREIWREAVESSKGKVPSGKVVADLVAKIQGKSNLKQQQVSSGTKNESHKQLNEGINYKQGMGCEFYVRVSQETWEKLNKYAEYIGTATLNGAVARLLNEVNHGVI</sequence>
<geneLocation type="plasmid" evidence="1 2">
    <name>pSTA7437.01</name>
</geneLocation>
<dbReference type="KEGG" id="scs:Sta7437_4607"/>
<organism evidence="1 2">
    <name type="scientific">Stanieria cyanosphaera (strain ATCC 29371 / PCC 7437)</name>
    <dbReference type="NCBI Taxonomy" id="111780"/>
    <lineage>
        <taxon>Bacteria</taxon>
        <taxon>Bacillati</taxon>
        <taxon>Cyanobacteriota</taxon>
        <taxon>Cyanophyceae</taxon>
        <taxon>Pleurocapsales</taxon>
        <taxon>Dermocarpellaceae</taxon>
        <taxon>Stanieria</taxon>
    </lineage>
</organism>
<proteinExistence type="predicted"/>
<dbReference type="Proteomes" id="UP000010473">
    <property type="component" value="Plasmid pSTA7437.01"/>
</dbReference>
<evidence type="ECO:0000313" key="2">
    <source>
        <dbReference type="Proteomes" id="UP000010473"/>
    </source>
</evidence>
<accession>K9XZR2</accession>
<reference evidence="2" key="1">
    <citation type="journal article" date="2013" name="Proc. Natl. Acad. Sci. U.S.A.">
        <title>Improving the coverage of the cyanobacterial phylum using diversity-driven genome sequencing.</title>
        <authorList>
            <person name="Shih P.M."/>
            <person name="Wu D."/>
            <person name="Latifi A."/>
            <person name="Axen S.D."/>
            <person name="Fewer D.P."/>
            <person name="Talla E."/>
            <person name="Calteau A."/>
            <person name="Cai F."/>
            <person name="Tandeau de Marsac N."/>
            <person name="Rippka R."/>
            <person name="Herdman M."/>
            <person name="Sivonen K."/>
            <person name="Coursin T."/>
            <person name="Laurent T."/>
            <person name="Goodwin L."/>
            <person name="Nolan M."/>
            <person name="Davenport K.W."/>
            <person name="Han C.S."/>
            <person name="Rubin E.M."/>
            <person name="Eisen J.A."/>
            <person name="Woyke T."/>
            <person name="Gugger M."/>
            <person name="Kerfeld C.A."/>
        </authorList>
    </citation>
    <scope>NUCLEOTIDE SEQUENCE [LARGE SCALE GENOMIC DNA]</scope>
    <source>
        <strain evidence="2">ATCC 29371 / PCC 7437</strain>
        <plasmid evidence="2">Plasmid pSTA7437.01</plasmid>
    </source>
</reference>
<gene>
    <name evidence="1" type="ordered locus">Sta7437_4607</name>
</gene>
<dbReference type="RefSeq" id="WP_015211973.1">
    <property type="nucleotide sequence ID" value="NC_019765.1"/>
</dbReference>
<evidence type="ECO:0000313" key="1">
    <source>
        <dbReference type="EMBL" id="AFZ38065.1"/>
    </source>
</evidence>
<dbReference type="HOGENOM" id="CLU_1214207_0_0_3"/>
<keyword evidence="2" id="KW-1185">Reference proteome</keyword>
<protein>
    <submittedName>
        <fullName evidence="1">Uncharacterized protein</fullName>
    </submittedName>
</protein>
<dbReference type="PATRIC" id="fig|111780.3.peg.4762"/>
<dbReference type="AlphaFoldDB" id="K9XZR2"/>
<keyword evidence="1" id="KW-0614">Plasmid</keyword>
<name>K9XZR2_STAC7</name>
<dbReference type="EMBL" id="CP003654">
    <property type="protein sequence ID" value="AFZ38065.1"/>
    <property type="molecule type" value="Genomic_DNA"/>
</dbReference>
<dbReference type="OrthoDB" id="505288at2"/>